<dbReference type="Proteomes" id="UP000770661">
    <property type="component" value="Unassembled WGS sequence"/>
</dbReference>
<accession>A0A8J5CNT2</accession>
<dbReference type="GO" id="GO:0045048">
    <property type="term" value="P:protein insertion into ER membrane"/>
    <property type="evidence" value="ECO:0007669"/>
    <property type="project" value="InterPro"/>
</dbReference>
<evidence type="ECO:0000313" key="6">
    <source>
        <dbReference type="EMBL" id="KAG0717184.1"/>
    </source>
</evidence>
<sequence>MAQGGKGIPRVLAKLKSSVDEGRYYEAHQMYRTLYFRYCSQQKYAEVLDLLYDGASLLLRHEQQTSGADLALLMLEVLEKSKTEPTEENIARIASLFTLLNHGIPERHQYLVRAVKWSCGDIHKLGHPRLHQLLAQTLWKEKNYGSARYHYLRSEDGGGCADMLVELHLLRGYPSEIDLFLTQAVLQYLCLQKKVAASEVFETYTKRHPTFHRQRGPPFILPLLNFLWLLLSTIDSGKVTYFTVLCEQYQPSLNRDPAYREYLDRIGQLFFNLPAPKPQAGPGGIFGNLIQGLLGGGLGDDDSDDEGHMGGASSSSRPAPLTTEELD</sequence>
<keyword evidence="7" id="KW-1185">Reference proteome</keyword>
<keyword evidence="3" id="KW-0813">Transport</keyword>
<comment type="subcellular location">
    <subcellularLocation>
        <location evidence="1">Cytoplasm</location>
        <location evidence="1">Cytosol</location>
    </subcellularLocation>
</comment>
<evidence type="ECO:0000313" key="7">
    <source>
        <dbReference type="Proteomes" id="UP000770661"/>
    </source>
</evidence>
<evidence type="ECO:0000256" key="4">
    <source>
        <dbReference type="ARBA" id="ARBA00022490"/>
    </source>
</evidence>
<feature type="region of interest" description="Disordered" evidence="5">
    <location>
        <begin position="297"/>
        <end position="327"/>
    </location>
</feature>
<keyword evidence="4" id="KW-0963">Cytoplasm</keyword>
<dbReference type="FunFam" id="1.25.40.10:FF:000060">
    <property type="entry name" value="Golgi to ER traffic protein 4 homolog"/>
    <property type="match status" value="1"/>
</dbReference>
<dbReference type="OrthoDB" id="10252405at2759"/>
<evidence type="ECO:0000256" key="3">
    <source>
        <dbReference type="ARBA" id="ARBA00022448"/>
    </source>
</evidence>
<dbReference type="AlphaFoldDB" id="A0A8J5CNT2"/>
<dbReference type="SUPFAM" id="SSF48452">
    <property type="entry name" value="TPR-like"/>
    <property type="match status" value="1"/>
</dbReference>
<comment type="similarity">
    <text evidence="2">Belongs to the GET4 family.</text>
</comment>
<evidence type="ECO:0000256" key="2">
    <source>
        <dbReference type="ARBA" id="ARBA00005351"/>
    </source>
</evidence>
<proteinExistence type="inferred from homology"/>
<organism evidence="6 7">
    <name type="scientific">Chionoecetes opilio</name>
    <name type="common">Atlantic snow crab</name>
    <name type="synonym">Cancer opilio</name>
    <dbReference type="NCBI Taxonomy" id="41210"/>
    <lineage>
        <taxon>Eukaryota</taxon>
        <taxon>Metazoa</taxon>
        <taxon>Ecdysozoa</taxon>
        <taxon>Arthropoda</taxon>
        <taxon>Crustacea</taxon>
        <taxon>Multicrustacea</taxon>
        <taxon>Malacostraca</taxon>
        <taxon>Eumalacostraca</taxon>
        <taxon>Eucarida</taxon>
        <taxon>Decapoda</taxon>
        <taxon>Pleocyemata</taxon>
        <taxon>Brachyura</taxon>
        <taxon>Eubrachyura</taxon>
        <taxon>Majoidea</taxon>
        <taxon>Majidae</taxon>
        <taxon>Chionoecetes</taxon>
    </lineage>
</organism>
<protein>
    <submittedName>
        <fullName evidence="6">Golgi to ER traffic protein 4</fullName>
    </submittedName>
</protein>
<dbReference type="PANTHER" id="PTHR12875">
    <property type="entry name" value="GOLGI TO ER TRAFFIC PROTEIN 4 HOMOLOG"/>
    <property type="match status" value="1"/>
</dbReference>
<evidence type="ECO:0000256" key="5">
    <source>
        <dbReference type="SAM" id="MobiDB-lite"/>
    </source>
</evidence>
<reference evidence="6" key="1">
    <citation type="submission" date="2020-07" db="EMBL/GenBank/DDBJ databases">
        <title>The High-quality genome of the commercially important snow crab, Chionoecetes opilio.</title>
        <authorList>
            <person name="Jeong J.-H."/>
            <person name="Ryu S."/>
        </authorList>
    </citation>
    <scope>NUCLEOTIDE SEQUENCE</scope>
    <source>
        <strain evidence="6">MADBK_172401_WGS</strain>
        <tissue evidence="6">Digestive gland</tissue>
    </source>
</reference>
<evidence type="ECO:0000256" key="1">
    <source>
        <dbReference type="ARBA" id="ARBA00004514"/>
    </source>
</evidence>
<dbReference type="InterPro" id="IPR011990">
    <property type="entry name" value="TPR-like_helical_dom_sf"/>
</dbReference>
<gene>
    <name evidence="6" type="primary">GET4</name>
    <name evidence="6" type="ORF">GWK47_054981</name>
</gene>
<dbReference type="PANTHER" id="PTHR12875:SF0">
    <property type="entry name" value="GOLGI TO ER TRAFFIC PROTEIN 4 HOMOLOG"/>
    <property type="match status" value="1"/>
</dbReference>
<dbReference type="Pfam" id="PF04190">
    <property type="entry name" value="GET4"/>
    <property type="match status" value="1"/>
</dbReference>
<name>A0A8J5CNT2_CHIOP</name>
<dbReference type="InterPro" id="IPR007317">
    <property type="entry name" value="GET4"/>
</dbReference>
<dbReference type="Gene3D" id="1.25.40.10">
    <property type="entry name" value="Tetratricopeptide repeat domain"/>
    <property type="match status" value="1"/>
</dbReference>
<comment type="caution">
    <text evidence="6">The sequence shown here is derived from an EMBL/GenBank/DDBJ whole genome shotgun (WGS) entry which is preliminary data.</text>
</comment>
<dbReference type="GO" id="GO:0071818">
    <property type="term" value="C:BAT3 complex"/>
    <property type="evidence" value="ECO:0007669"/>
    <property type="project" value="TreeGrafter"/>
</dbReference>
<dbReference type="EMBL" id="JACEEZ010018080">
    <property type="protein sequence ID" value="KAG0717184.1"/>
    <property type="molecule type" value="Genomic_DNA"/>
</dbReference>